<dbReference type="Proteomes" id="UP000027442">
    <property type="component" value="Unassembled WGS sequence"/>
</dbReference>
<reference evidence="1 2" key="1">
    <citation type="submission" date="2013-08" db="EMBL/GenBank/DDBJ databases">
        <authorList>
            <person name="Weinstock G."/>
            <person name="Sodergren E."/>
            <person name="Wylie T."/>
            <person name="Fulton L."/>
            <person name="Fulton R."/>
            <person name="Fronick C."/>
            <person name="O'Laughlin M."/>
            <person name="Godfrey J."/>
            <person name="Miner T."/>
            <person name="Herter B."/>
            <person name="Appelbaum E."/>
            <person name="Cordes M."/>
            <person name="Lek S."/>
            <person name="Wollam A."/>
            <person name="Pepin K.H."/>
            <person name="Palsikar V.B."/>
            <person name="Mitreva M."/>
            <person name="Wilson R.K."/>
        </authorList>
    </citation>
    <scope>NUCLEOTIDE SEQUENCE [LARGE SCALE GENOMIC DNA]</scope>
    <source>
        <strain evidence="1 2">ATCC 15930</strain>
    </source>
</reference>
<accession>A0A069QFL0</accession>
<dbReference type="AlphaFoldDB" id="A0A069QFL0"/>
<gene>
    <name evidence="1" type="ORF">HMPREF1991_03142</name>
</gene>
<organism evidence="1 2">
    <name type="scientific">Hoylesella loescheii DSM 19665 = JCM 12249 = ATCC 15930</name>
    <dbReference type="NCBI Taxonomy" id="1122985"/>
    <lineage>
        <taxon>Bacteria</taxon>
        <taxon>Pseudomonadati</taxon>
        <taxon>Bacteroidota</taxon>
        <taxon>Bacteroidia</taxon>
        <taxon>Bacteroidales</taxon>
        <taxon>Prevotellaceae</taxon>
        <taxon>Hoylesella</taxon>
    </lineage>
</organism>
<dbReference type="PATRIC" id="fig|1122985.7.peg.3256"/>
<keyword evidence="2" id="KW-1185">Reference proteome</keyword>
<sequence length="52" mass="6255">MVHWRVWNKTPRPLNKTGQVNEWLSCQPVLRNRRHNNCVLSRTRVMNITSNI</sequence>
<proteinExistence type="predicted"/>
<dbReference type="EMBL" id="JNGW01000138">
    <property type="protein sequence ID" value="KDR50799.1"/>
    <property type="molecule type" value="Genomic_DNA"/>
</dbReference>
<name>A0A069QFL0_HOYLO</name>
<evidence type="ECO:0000313" key="2">
    <source>
        <dbReference type="Proteomes" id="UP000027442"/>
    </source>
</evidence>
<dbReference type="HOGENOM" id="CLU_205307_0_0_10"/>
<protein>
    <submittedName>
        <fullName evidence="1">Uncharacterized protein</fullName>
    </submittedName>
</protein>
<evidence type="ECO:0000313" key="1">
    <source>
        <dbReference type="EMBL" id="KDR50799.1"/>
    </source>
</evidence>
<comment type="caution">
    <text evidence="1">The sequence shown here is derived from an EMBL/GenBank/DDBJ whole genome shotgun (WGS) entry which is preliminary data.</text>
</comment>